<reference evidence="2 3" key="1">
    <citation type="submission" date="2019-04" db="EMBL/GenBank/DDBJ databases">
        <title>An improved genome assembly and genetic linkage map for asparagus bean, Vigna unguiculata ssp. sesquipedialis.</title>
        <authorList>
            <person name="Xia Q."/>
            <person name="Zhang R."/>
            <person name="Dong Y."/>
        </authorList>
    </citation>
    <scope>NUCLEOTIDE SEQUENCE [LARGE SCALE GENOMIC DNA]</scope>
    <source>
        <tissue evidence="2">Leaf</tissue>
    </source>
</reference>
<name>A0A4D6LWD8_VIGUN</name>
<dbReference type="AlphaFoldDB" id="A0A4D6LWD8"/>
<protein>
    <submittedName>
        <fullName evidence="2">Uncharacterized protein</fullName>
    </submittedName>
</protein>
<sequence>MVRTTVKPFEKGGTLAQGPPVIQSPERSTRTNGNAPGVHAEAVRVAHEGKESEGRIGSRRQRPWWTPVSPATAVADGGEGDVSGVNGRCWQASRVMVRWRGDATVKVVVDGGEWALGRVLVSSRER</sequence>
<evidence type="ECO:0000313" key="3">
    <source>
        <dbReference type="Proteomes" id="UP000501690"/>
    </source>
</evidence>
<accession>A0A4D6LWD8</accession>
<dbReference type="Proteomes" id="UP000501690">
    <property type="component" value="Linkage Group LG5"/>
</dbReference>
<evidence type="ECO:0000256" key="1">
    <source>
        <dbReference type="SAM" id="MobiDB-lite"/>
    </source>
</evidence>
<organism evidence="2 3">
    <name type="scientific">Vigna unguiculata</name>
    <name type="common">Cowpea</name>
    <dbReference type="NCBI Taxonomy" id="3917"/>
    <lineage>
        <taxon>Eukaryota</taxon>
        <taxon>Viridiplantae</taxon>
        <taxon>Streptophyta</taxon>
        <taxon>Embryophyta</taxon>
        <taxon>Tracheophyta</taxon>
        <taxon>Spermatophyta</taxon>
        <taxon>Magnoliopsida</taxon>
        <taxon>eudicotyledons</taxon>
        <taxon>Gunneridae</taxon>
        <taxon>Pentapetalae</taxon>
        <taxon>rosids</taxon>
        <taxon>fabids</taxon>
        <taxon>Fabales</taxon>
        <taxon>Fabaceae</taxon>
        <taxon>Papilionoideae</taxon>
        <taxon>50 kb inversion clade</taxon>
        <taxon>NPAAA clade</taxon>
        <taxon>indigoferoid/millettioid clade</taxon>
        <taxon>Phaseoleae</taxon>
        <taxon>Vigna</taxon>
    </lineage>
</organism>
<proteinExistence type="predicted"/>
<dbReference type="EMBL" id="CP039349">
    <property type="protein sequence ID" value="QCD92790.1"/>
    <property type="molecule type" value="Genomic_DNA"/>
</dbReference>
<evidence type="ECO:0000313" key="2">
    <source>
        <dbReference type="EMBL" id="QCD92790.1"/>
    </source>
</evidence>
<keyword evidence="3" id="KW-1185">Reference proteome</keyword>
<feature type="region of interest" description="Disordered" evidence="1">
    <location>
        <begin position="1"/>
        <end position="36"/>
    </location>
</feature>
<gene>
    <name evidence="2" type="ORF">DEO72_LG5g859</name>
</gene>